<dbReference type="InterPro" id="IPR001509">
    <property type="entry name" value="Epimerase_deHydtase"/>
</dbReference>
<dbReference type="PANTHER" id="PTHR11092:SF0">
    <property type="entry name" value="EPIMERASE FAMILY PROTEIN SDR39U1"/>
    <property type="match status" value="1"/>
</dbReference>
<dbReference type="InterPro" id="IPR013549">
    <property type="entry name" value="DUF1731"/>
</dbReference>
<proteinExistence type="inferred from homology"/>
<dbReference type="SUPFAM" id="SSF51735">
    <property type="entry name" value="NAD(P)-binding Rossmann-fold domains"/>
    <property type="match status" value="1"/>
</dbReference>
<dbReference type="InterPro" id="IPR023393">
    <property type="entry name" value="START-like_dom_sf"/>
</dbReference>
<dbReference type="PANTHER" id="PTHR11092">
    <property type="entry name" value="SUGAR NUCLEOTIDE EPIMERASE RELATED"/>
    <property type="match status" value="1"/>
</dbReference>
<organism evidence="4 5">
    <name type="scientific">Micrococcus terreus</name>
    <dbReference type="NCBI Taxonomy" id="574650"/>
    <lineage>
        <taxon>Bacteria</taxon>
        <taxon>Bacillati</taxon>
        <taxon>Actinomycetota</taxon>
        <taxon>Actinomycetes</taxon>
        <taxon>Micrococcales</taxon>
        <taxon>Micrococcaceae</taxon>
        <taxon>Micrococcus</taxon>
    </lineage>
</organism>
<dbReference type="Gene3D" id="3.40.50.720">
    <property type="entry name" value="NAD(P)-binding Rossmann-like Domain"/>
    <property type="match status" value="1"/>
</dbReference>
<dbReference type="InterPro" id="IPR010099">
    <property type="entry name" value="SDR39U1"/>
</dbReference>
<evidence type="ECO:0000256" key="1">
    <source>
        <dbReference type="ARBA" id="ARBA00009353"/>
    </source>
</evidence>
<evidence type="ECO:0000259" key="2">
    <source>
        <dbReference type="Pfam" id="PF01370"/>
    </source>
</evidence>
<dbReference type="InterPro" id="IPR036291">
    <property type="entry name" value="NAD(P)-bd_dom_sf"/>
</dbReference>
<dbReference type="EMBL" id="FPCG01000006">
    <property type="protein sequence ID" value="SFV23151.1"/>
    <property type="molecule type" value="Genomic_DNA"/>
</dbReference>
<evidence type="ECO:0000313" key="5">
    <source>
        <dbReference type="Proteomes" id="UP000198881"/>
    </source>
</evidence>
<reference evidence="4 5" key="1">
    <citation type="submission" date="2016-10" db="EMBL/GenBank/DDBJ databases">
        <authorList>
            <person name="de Groot N.N."/>
        </authorList>
    </citation>
    <scope>NUCLEOTIDE SEQUENCE [LARGE SCALE GENOMIC DNA]</scope>
    <source>
        <strain evidence="4 5">CGMCC 1.7054</strain>
    </source>
</reference>
<gene>
    <name evidence="4" type="ORF">SAMN04487966_10666</name>
</gene>
<comment type="similarity">
    <text evidence="1">Belongs to the NAD(P)-dependent epimerase/dehydratase family. SDR39U1 subfamily.</text>
</comment>
<dbReference type="Pfam" id="PF01370">
    <property type="entry name" value="Epimerase"/>
    <property type="match status" value="1"/>
</dbReference>
<dbReference type="SUPFAM" id="SSF55961">
    <property type="entry name" value="Bet v1-like"/>
    <property type="match status" value="1"/>
</dbReference>
<dbReference type="AlphaFoldDB" id="A0A1I7MMJ1"/>
<evidence type="ECO:0000313" key="4">
    <source>
        <dbReference type="EMBL" id="SFV23151.1"/>
    </source>
</evidence>
<protein>
    <recommendedName>
        <fullName evidence="6">TIGR01777 family protein</fullName>
    </recommendedName>
</protein>
<dbReference type="NCBIfam" id="TIGR01777">
    <property type="entry name" value="yfcH"/>
    <property type="match status" value="1"/>
</dbReference>
<feature type="domain" description="NAD-dependent epimerase/dehydratase" evidence="2">
    <location>
        <begin position="233"/>
        <end position="455"/>
    </location>
</feature>
<evidence type="ECO:0000259" key="3">
    <source>
        <dbReference type="Pfam" id="PF08338"/>
    </source>
</evidence>
<feature type="domain" description="DUF1731" evidence="3">
    <location>
        <begin position="491"/>
        <end position="539"/>
    </location>
</feature>
<sequence length="542" mass="56552">MIFGRGLFAGAAGCKSGQMPVYERHTHLPYPRPEVFDWFTRPGALVRLSPPFSGSVRQEPTDGIEPGSTAVLGIGAPGSLGLGLGSATGFLAGQLPFRRPDWAAPELPWRARHTELVPGEMFQDVMESGPLAAWTHTHLFEDAGVSAGTPGHVQPEATGMTDRIEYELPGGGLLEKASGALPGPLGKLGRVPEKVFEVELARIFAYRERQLLGDLAFHAEHAGPLTGGRTLTVAVAGASGLIGTQLCALLAGGGHTVLRLVRGEPGGAGAEDREDVIAWDPATGSLDADALARADVVVNLAGESIGGRYTPERKRAILDSRVDGTALLARALADLAADGLQRTLVNGSAVGYYGAHASDGDQWLGEDAPAGEDFLAQVCRDWEDATALAQTAGVRTVLVRTGIVQSPAGGMLQQMLPLFVAGAGGPLGVAGGRDPWISWIGIDDVAGIFAHAVLDGELEGPVNAVAPEPVRASEFARVLGRVLHRPSVIPVPGFGPRALLGTEGAELMVEASQRASAARVEGSGYLFRTPDLESTLRHVLGR</sequence>
<dbReference type="Gene3D" id="3.30.530.20">
    <property type="match status" value="1"/>
</dbReference>
<dbReference type="Proteomes" id="UP000198881">
    <property type="component" value="Unassembled WGS sequence"/>
</dbReference>
<evidence type="ECO:0008006" key="6">
    <source>
        <dbReference type="Google" id="ProtNLM"/>
    </source>
</evidence>
<dbReference type="CDD" id="cd07820">
    <property type="entry name" value="SRPBCC_3"/>
    <property type="match status" value="1"/>
</dbReference>
<name>A0A1I7MMJ1_9MICC</name>
<dbReference type="Pfam" id="PF08338">
    <property type="entry name" value="DUF1731"/>
    <property type="match status" value="1"/>
</dbReference>
<keyword evidence="5" id="KW-1185">Reference proteome</keyword>
<accession>A0A1I7MMJ1</accession>
<dbReference type="STRING" id="574650.SAMN04487966_10666"/>